<dbReference type="InterPro" id="IPR030470">
    <property type="entry name" value="UbiA_prenylTrfase_CS"/>
</dbReference>
<keyword evidence="4 11" id="KW-1003">Cell membrane</keyword>
<name>A0ABP7PV83_9GAMM</name>
<evidence type="ECO:0000256" key="8">
    <source>
        <dbReference type="ARBA" id="ARBA00022692"/>
    </source>
</evidence>
<gene>
    <name evidence="11 13" type="primary">ubiA</name>
    <name evidence="13" type="ORF">GCM10022278_31270</name>
</gene>
<dbReference type="EMBL" id="BAABBO010000014">
    <property type="protein sequence ID" value="GAA3971620.1"/>
    <property type="molecule type" value="Genomic_DNA"/>
</dbReference>
<feature type="transmembrane region" description="Helical" evidence="11">
    <location>
        <begin position="42"/>
        <end position="66"/>
    </location>
</feature>
<dbReference type="PANTHER" id="PTHR11048">
    <property type="entry name" value="PRENYLTRANSFERASES"/>
    <property type="match status" value="1"/>
</dbReference>
<dbReference type="InterPro" id="IPR039653">
    <property type="entry name" value="Prenyltransferase"/>
</dbReference>
<feature type="transmembrane region" description="Helical" evidence="11">
    <location>
        <begin position="20"/>
        <end position="36"/>
    </location>
</feature>
<dbReference type="InterPro" id="IPR006370">
    <property type="entry name" value="HB_polyprenyltransferase-like"/>
</dbReference>
<keyword evidence="9 11" id="KW-1133">Transmembrane helix</keyword>
<organism evidence="13 14">
    <name type="scientific">Allohahella marinimesophila</name>
    <dbReference type="NCBI Taxonomy" id="1054972"/>
    <lineage>
        <taxon>Bacteria</taxon>
        <taxon>Pseudomonadati</taxon>
        <taxon>Pseudomonadota</taxon>
        <taxon>Gammaproteobacteria</taxon>
        <taxon>Oceanospirillales</taxon>
        <taxon>Hahellaceae</taxon>
        <taxon>Allohahella</taxon>
    </lineage>
</organism>
<keyword evidence="11" id="KW-0460">Magnesium</keyword>
<keyword evidence="8 11" id="KW-0812">Transmembrane</keyword>
<keyword evidence="14" id="KW-1185">Reference proteome</keyword>
<comment type="subcellular location">
    <subcellularLocation>
        <location evidence="11">Cell inner membrane</location>
        <topology evidence="11">Multi-pass membrane protein</topology>
    </subcellularLocation>
    <subcellularLocation>
        <location evidence="2">Membrane</location>
        <topology evidence="2">Multi-pass membrane protein</topology>
    </subcellularLocation>
</comment>
<evidence type="ECO:0000256" key="3">
    <source>
        <dbReference type="ARBA" id="ARBA00005985"/>
    </source>
</evidence>
<evidence type="ECO:0000256" key="11">
    <source>
        <dbReference type="HAMAP-Rule" id="MF_01635"/>
    </source>
</evidence>
<comment type="cofactor">
    <cofactor evidence="1 11">
        <name>Mg(2+)</name>
        <dbReference type="ChEBI" id="CHEBI:18420"/>
    </cofactor>
</comment>
<evidence type="ECO:0000256" key="7">
    <source>
        <dbReference type="ARBA" id="ARBA00022688"/>
    </source>
</evidence>
<evidence type="ECO:0000256" key="10">
    <source>
        <dbReference type="ARBA" id="ARBA00023136"/>
    </source>
</evidence>
<evidence type="ECO:0000256" key="2">
    <source>
        <dbReference type="ARBA" id="ARBA00004141"/>
    </source>
</evidence>
<evidence type="ECO:0000256" key="12">
    <source>
        <dbReference type="NCBIfam" id="TIGR01474"/>
    </source>
</evidence>
<dbReference type="EC" id="2.5.1.39" evidence="11 12"/>
<evidence type="ECO:0000256" key="5">
    <source>
        <dbReference type="ARBA" id="ARBA00022519"/>
    </source>
</evidence>
<comment type="caution">
    <text evidence="13">The sequence shown here is derived from an EMBL/GenBank/DDBJ whole genome shotgun (WGS) entry which is preliminary data.</text>
</comment>
<feature type="transmembrane region" description="Helical" evidence="11">
    <location>
        <begin position="231"/>
        <end position="248"/>
    </location>
</feature>
<sequence length="284" mass="31097">MNRDKALAFVQLMRLDKPVGILLLLWPTLTALWLAGDGQPTLANILIFTAGVALMRSAGCVINDFADRNIDGHVARTTERPLATGRLTSYHAWACFLALIALAFLLVLLTNPATIKLAFGALGVAMLYPFMKRYTHFPQVVLGIAFSFGIPMAFTAEGVPVGETAIWLMLGNIIWTVAYDTEYAMVDRNDDLRIGVKSTAVLFAEADKMIIAALQSFCVLVWIIIGVTNALGAAYFLAVVIAATLFVYQQHLIRYRERDMCLKAFKNNNFVGLAIFAGTLVALS</sequence>
<evidence type="ECO:0000313" key="13">
    <source>
        <dbReference type="EMBL" id="GAA3971620.1"/>
    </source>
</evidence>
<dbReference type="Gene3D" id="1.20.120.1780">
    <property type="entry name" value="UbiA prenyltransferase"/>
    <property type="match status" value="1"/>
</dbReference>
<accession>A0ABP7PV83</accession>
<dbReference type="Pfam" id="PF01040">
    <property type="entry name" value="UbiA"/>
    <property type="match status" value="1"/>
</dbReference>
<comment type="similarity">
    <text evidence="3 11">Belongs to the UbiA prenyltransferase family.</text>
</comment>
<dbReference type="HAMAP" id="MF_01635">
    <property type="entry name" value="UbiA"/>
    <property type="match status" value="1"/>
</dbReference>
<protein>
    <recommendedName>
        <fullName evidence="11 12">4-hydroxybenzoate octaprenyltransferase</fullName>
        <ecNumber evidence="11 12">2.5.1.39</ecNumber>
    </recommendedName>
    <alternativeName>
        <fullName evidence="11">4-HB polyprenyltransferase</fullName>
    </alternativeName>
</protein>
<comment type="catalytic activity">
    <reaction evidence="11">
        <text>all-trans-octaprenyl diphosphate + 4-hydroxybenzoate = 4-hydroxy-3-(all-trans-octaprenyl)benzoate + diphosphate</text>
        <dbReference type="Rhea" id="RHEA:27782"/>
        <dbReference type="ChEBI" id="CHEBI:1617"/>
        <dbReference type="ChEBI" id="CHEBI:17879"/>
        <dbReference type="ChEBI" id="CHEBI:33019"/>
        <dbReference type="ChEBI" id="CHEBI:57711"/>
        <dbReference type="EC" id="2.5.1.39"/>
    </reaction>
</comment>
<feature type="transmembrane region" description="Helical" evidence="11">
    <location>
        <begin position="87"/>
        <end position="107"/>
    </location>
</feature>
<dbReference type="PANTHER" id="PTHR11048:SF28">
    <property type="entry name" value="4-HYDROXYBENZOATE POLYPRENYLTRANSFERASE, MITOCHONDRIAL"/>
    <property type="match status" value="1"/>
</dbReference>
<keyword evidence="6 11" id="KW-0808">Transferase</keyword>
<dbReference type="InterPro" id="IPR000537">
    <property type="entry name" value="UbiA_prenyltransferase"/>
</dbReference>
<evidence type="ECO:0000256" key="4">
    <source>
        <dbReference type="ARBA" id="ARBA00022475"/>
    </source>
</evidence>
<proteinExistence type="inferred from homology"/>
<dbReference type="Gene3D" id="1.10.357.140">
    <property type="entry name" value="UbiA prenyltransferase"/>
    <property type="match status" value="1"/>
</dbReference>
<comment type="function">
    <text evidence="11">Catalyzes the prenylation of para-hydroxybenzoate (PHB) with an all-trans polyprenyl group. Mediates the second step in the final reaction sequence of ubiquinone-8 (UQ-8) biosynthesis, which is the condensation of the polyisoprenoid side chain with PHB, generating the first membrane-bound Q intermediate 3-octaprenyl-4-hydroxybenzoate.</text>
</comment>
<dbReference type="InterPro" id="IPR044878">
    <property type="entry name" value="UbiA_sf"/>
</dbReference>
<evidence type="ECO:0000256" key="6">
    <source>
        <dbReference type="ARBA" id="ARBA00022679"/>
    </source>
</evidence>
<dbReference type="Proteomes" id="UP001501337">
    <property type="component" value="Unassembled WGS sequence"/>
</dbReference>
<feature type="transmembrane region" description="Helical" evidence="11">
    <location>
        <begin position="137"/>
        <end position="154"/>
    </location>
</feature>
<dbReference type="CDD" id="cd13959">
    <property type="entry name" value="PT_UbiA_COQ2"/>
    <property type="match status" value="1"/>
</dbReference>
<keyword evidence="7 11" id="KW-0831">Ubiquinone biosynthesis</keyword>
<dbReference type="NCBIfam" id="TIGR01474">
    <property type="entry name" value="ubiA_proteo"/>
    <property type="match status" value="1"/>
</dbReference>
<feature type="transmembrane region" description="Helical" evidence="11">
    <location>
        <begin position="113"/>
        <end position="130"/>
    </location>
</feature>
<keyword evidence="5 11" id="KW-0997">Cell inner membrane</keyword>
<dbReference type="RefSeq" id="WP_344808061.1">
    <property type="nucleotide sequence ID" value="NZ_BAABBO010000014.1"/>
</dbReference>
<evidence type="ECO:0000256" key="1">
    <source>
        <dbReference type="ARBA" id="ARBA00001946"/>
    </source>
</evidence>
<keyword evidence="10 11" id="KW-0472">Membrane</keyword>
<dbReference type="PROSITE" id="PS00943">
    <property type="entry name" value="UBIA"/>
    <property type="match status" value="1"/>
</dbReference>
<evidence type="ECO:0000313" key="14">
    <source>
        <dbReference type="Proteomes" id="UP001501337"/>
    </source>
</evidence>
<evidence type="ECO:0000256" key="9">
    <source>
        <dbReference type="ARBA" id="ARBA00022989"/>
    </source>
</evidence>
<reference evidence="14" key="1">
    <citation type="journal article" date="2019" name="Int. J. Syst. Evol. Microbiol.">
        <title>The Global Catalogue of Microorganisms (GCM) 10K type strain sequencing project: providing services to taxonomists for standard genome sequencing and annotation.</title>
        <authorList>
            <consortium name="The Broad Institute Genomics Platform"/>
            <consortium name="The Broad Institute Genome Sequencing Center for Infectious Disease"/>
            <person name="Wu L."/>
            <person name="Ma J."/>
        </authorList>
    </citation>
    <scope>NUCLEOTIDE SEQUENCE [LARGE SCALE GENOMIC DNA]</scope>
    <source>
        <strain evidence="14">JCM 17555</strain>
    </source>
</reference>
<comment type="pathway">
    <text evidence="11">Cofactor biosynthesis; ubiquinone biosynthesis.</text>
</comment>